<dbReference type="GO" id="GO:0005840">
    <property type="term" value="C:ribosome"/>
    <property type="evidence" value="ECO:0007669"/>
    <property type="project" value="InterPro"/>
</dbReference>
<proteinExistence type="inferred from homology"/>
<evidence type="ECO:0000313" key="3">
    <source>
        <dbReference type="Proteomes" id="UP000657918"/>
    </source>
</evidence>
<dbReference type="PANTHER" id="PTHR10497">
    <property type="entry name" value="60S RIBOSOMAL PROTEIN L27"/>
    <property type="match status" value="1"/>
</dbReference>
<dbReference type="AlphaFoldDB" id="A0A835KH99"/>
<organism evidence="2 3">
    <name type="scientific">Salix dunnii</name>
    <dbReference type="NCBI Taxonomy" id="1413687"/>
    <lineage>
        <taxon>Eukaryota</taxon>
        <taxon>Viridiplantae</taxon>
        <taxon>Streptophyta</taxon>
        <taxon>Embryophyta</taxon>
        <taxon>Tracheophyta</taxon>
        <taxon>Spermatophyta</taxon>
        <taxon>Magnoliopsida</taxon>
        <taxon>eudicotyledons</taxon>
        <taxon>Gunneridae</taxon>
        <taxon>Pentapetalae</taxon>
        <taxon>rosids</taxon>
        <taxon>fabids</taxon>
        <taxon>Malpighiales</taxon>
        <taxon>Salicaceae</taxon>
        <taxon>Saliceae</taxon>
        <taxon>Salix</taxon>
    </lineage>
</organism>
<dbReference type="InterPro" id="IPR038655">
    <property type="entry name" value="Ribosomal_eL27_sf"/>
</dbReference>
<sequence length="247" mass="26615">MVKFLKTTKAVIILQGKYAGRKVVVARPLDDGTRDCAYDHWLVAGIKRYPSKVNQAIFGNVRNNGGGHGSASSNSTRSCVASPLDQLASESSLDVRPTFPHTPHCKSYCPLSSILITHRILWLVKYQTDLQSTANTPAILAEIYLGTHDSTNQVAECKDHNPSRPKQTQRTLNHCNGFSGFGYPDPAEAAVVEPAGSAAECCSGQRAESKENSSGPAHNIDLTVLYTETKTGKIDKAASISSTCKHS</sequence>
<gene>
    <name evidence="2" type="ORF">SADUNF_Sadunf03G0059300</name>
</gene>
<dbReference type="SUPFAM" id="SSF50104">
    <property type="entry name" value="Translation proteins SH3-like domain"/>
    <property type="match status" value="1"/>
</dbReference>
<accession>A0A835KH99</accession>
<dbReference type="EMBL" id="JADGMS010000003">
    <property type="protein sequence ID" value="KAF9685484.1"/>
    <property type="molecule type" value="Genomic_DNA"/>
</dbReference>
<evidence type="ECO:0000313" key="2">
    <source>
        <dbReference type="EMBL" id="KAF9685484.1"/>
    </source>
</evidence>
<reference evidence="2 3" key="1">
    <citation type="submission" date="2020-10" db="EMBL/GenBank/DDBJ databases">
        <title>Plant Genome Project.</title>
        <authorList>
            <person name="Zhang R.-G."/>
        </authorList>
    </citation>
    <scope>NUCLEOTIDE SEQUENCE [LARGE SCALE GENOMIC DNA]</scope>
    <source>
        <strain evidence="2">FAFU-HL-1</strain>
        <tissue evidence="2">Leaf</tissue>
    </source>
</reference>
<dbReference type="InterPro" id="IPR001141">
    <property type="entry name" value="Ribosomal_eL27"/>
</dbReference>
<evidence type="ECO:0000256" key="1">
    <source>
        <dbReference type="ARBA" id="ARBA00009124"/>
    </source>
</evidence>
<comment type="similarity">
    <text evidence="1">Belongs to the eukaryotic ribosomal protein eL27 family.</text>
</comment>
<dbReference type="Proteomes" id="UP000657918">
    <property type="component" value="Unassembled WGS sequence"/>
</dbReference>
<dbReference type="InterPro" id="IPR008991">
    <property type="entry name" value="Translation_prot_SH3-like_sf"/>
</dbReference>
<comment type="caution">
    <text evidence="2">The sequence shown here is derived from an EMBL/GenBank/DDBJ whole genome shotgun (WGS) entry which is preliminary data.</text>
</comment>
<dbReference type="GO" id="GO:0006412">
    <property type="term" value="P:translation"/>
    <property type="evidence" value="ECO:0007669"/>
    <property type="project" value="InterPro"/>
</dbReference>
<name>A0A835KH99_9ROSI</name>
<dbReference type="Gene3D" id="2.30.30.770">
    <property type="match status" value="1"/>
</dbReference>
<dbReference type="OrthoDB" id="2365484at2759"/>
<protein>
    <submittedName>
        <fullName evidence="2">Uncharacterized protein</fullName>
    </submittedName>
</protein>
<keyword evidence="3" id="KW-1185">Reference proteome</keyword>
<dbReference type="GO" id="GO:0003735">
    <property type="term" value="F:structural constituent of ribosome"/>
    <property type="evidence" value="ECO:0007669"/>
    <property type="project" value="InterPro"/>
</dbReference>